<dbReference type="Proteomes" id="UP000663882">
    <property type="component" value="Unassembled WGS sequence"/>
</dbReference>
<comment type="caution">
    <text evidence="2">The sequence shown here is derived from an EMBL/GenBank/DDBJ whole genome shotgun (WGS) entry which is preliminary data.</text>
</comment>
<dbReference type="EMBL" id="CAJOAX010012625">
    <property type="protein sequence ID" value="CAF4115625.1"/>
    <property type="molecule type" value="Genomic_DNA"/>
</dbReference>
<dbReference type="EMBL" id="CAJNOO010004398">
    <property type="protein sequence ID" value="CAF1379733.1"/>
    <property type="molecule type" value="Genomic_DNA"/>
</dbReference>
<evidence type="ECO:0000313" key="2">
    <source>
        <dbReference type="EMBL" id="CAF1379733.1"/>
    </source>
</evidence>
<dbReference type="Proteomes" id="UP000663823">
    <property type="component" value="Unassembled WGS sequence"/>
</dbReference>
<dbReference type="InterPro" id="IPR008974">
    <property type="entry name" value="TRAF-like"/>
</dbReference>
<reference evidence="2" key="1">
    <citation type="submission" date="2021-02" db="EMBL/GenBank/DDBJ databases">
        <authorList>
            <person name="Nowell W R."/>
        </authorList>
    </citation>
    <scope>NUCLEOTIDE SEQUENCE</scope>
</reference>
<accession>A0A815JHQ5</accession>
<dbReference type="InterPro" id="IPR002083">
    <property type="entry name" value="MATH/TRAF_dom"/>
</dbReference>
<organism evidence="2 4">
    <name type="scientific">Rotaria sordida</name>
    <dbReference type="NCBI Taxonomy" id="392033"/>
    <lineage>
        <taxon>Eukaryota</taxon>
        <taxon>Metazoa</taxon>
        <taxon>Spiralia</taxon>
        <taxon>Gnathifera</taxon>
        <taxon>Rotifera</taxon>
        <taxon>Eurotatoria</taxon>
        <taxon>Bdelloidea</taxon>
        <taxon>Philodinida</taxon>
        <taxon>Philodinidae</taxon>
        <taxon>Rotaria</taxon>
    </lineage>
</organism>
<dbReference type="SUPFAM" id="SSF49599">
    <property type="entry name" value="TRAF domain-like"/>
    <property type="match status" value="1"/>
</dbReference>
<evidence type="ECO:0000313" key="4">
    <source>
        <dbReference type="Proteomes" id="UP000663882"/>
    </source>
</evidence>
<dbReference type="Gene3D" id="2.60.210.10">
    <property type="entry name" value="Apoptosis, Tumor Necrosis Factor Receptor Associated Protein 2, Chain A"/>
    <property type="match status" value="1"/>
</dbReference>
<protein>
    <recommendedName>
        <fullName evidence="1">MATH domain-containing protein</fullName>
    </recommendedName>
</protein>
<dbReference type="AlphaFoldDB" id="A0A815JHQ5"/>
<evidence type="ECO:0000259" key="1">
    <source>
        <dbReference type="PROSITE" id="PS50144"/>
    </source>
</evidence>
<sequence length="101" mass="11727">MNIASGIPKFFPLTMIQQEGNPYVRDDTIFITVMIDFGNIPERIFTYVLSLNPRSTMHIQQMLIKQEAQGEVLQQPHEIDIDEYGISCEETRRDENVTNDH</sequence>
<evidence type="ECO:0000313" key="3">
    <source>
        <dbReference type="EMBL" id="CAF4115625.1"/>
    </source>
</evidence>
<gene>
    <name evidence="3" type="ORF">OTI717_LOCUS34687</name>
    <name evidence="2" type="ORF">RFH988_LOCUS33781</name>
</gene>
<name>A0A815JHQ5_9BILA</name>
<feature type="domain" description="MATH" evidence="1">
    <location>
        <begin position="1"/>
        <end position="35"/>
    </location>
</feature>
<dbReference type="PROSITE" id="PS50144">
    <property type="entry name" value="MATH"/>
    <property type="match status" value="1"/>
</dbReference>
<proteinExistence type="predicted"/>